<protein>
    <recommendedName>
        <fullName evidence="9">TRAP transporter small permease protein</fullName>
    </recommendedName>
</protein>
<feature type="transmembrane region" description="Helical" evidence="9">
    <location>
        <begin position="130"/>
        <end position="149"/>
    </location>
</feature>
<evidence type="ECO:0000259" key="10">
    <source>
        <dbReference type="Pfam" id="PF04290"/>
    </source>
</evidence>
<comment type="subcellular location">
    <subcellularLocation>
        <location evidence="1 9">Cell inner membrane</location>
        <topology evidence="1 9">Multi-pass membrane protein</topology>
    </subcellularLocation>
</comment>
<dbReference type="GO" id="GO:0015740">
    <property type="term" value="P:C4-dicarboxylate transport"/>
    <property type="evidence" value="ECO:0007669"/>
    <property type="project" value="TreeGrafter"/>
</dbReference>
<dbReference type="GO" id="GO:0005886">
    <property type="term" value="C:plasma membrane"/>
    <property type="evidence" value="ECO:0007669"/>
    <property type="project" value="UniProtKB-SubCell"/>
</dbReference>
<keyword evidence="7 9" id="KW-0472">Membrane</keyword>
<dbReference type="InterPro" id="IPR007387">
    <property type="entry name" value="TRAP_DctQ"/>
</dbReference>
<feature type="transmembrane region" description="Helical" evidence="9">
    <location>
        <begin position="43"/>
        <end position="62"/>
    </location>
</feature>
<dbReference type="RefSeq" id="WP_170122140.1">
    <property type="nucleotide sequence ID" value="NZ_QAYG01000007.1"/>
</dbReference>
<comment type="caution">
    <text evidence="11">The sequence shown here is derived from an EMBL/GenBank/DDBJ whole genome shotgun (WGS) entry which is preliminary data.</text>
</comment>
<dbReference type="Proteomes" id="UP000244081">
    <property type="component" value="Unassembled WGS sequence"/>
</dbReference>
<proteinExistence type="inferred from homology"/>
<keyword evidence="4 9" id="KW-0997">Cell inner membrane</keyword>
<keyword evidence="5 9" id="KW-0812">Transmembrane</keyword>
<dbReference type="PANTHER" id="PTHR35011:SF10">
    <property type="entry name" value="TRAP TRANSPORTER SMALL PERMEASE PROTEIN"/>
    <property type="match status" value="1"/>
</dbReference>
<accession>A0A2T5V6D3</accession>
<dbReference type="AlphaFoldDB" id="A0A2T5V6D3"/>
<evidence type="ECO:0000256" key="8">
    <source>
        <dbReference type="ARBA" id="ARBA00038436"/>
    </source>
</evidence>
<gene>
    <name evidence="11" type="ORF">C8N35_10726</name>
</gene>
<evidence type="ECO:0000313" key="12">
    <source>
        <dbReference type="Proteomes" id="UP000244081"/>
    </source>
</evidence>
<organism evidence="11 12">
    <name type="scientific">Breoghania corrubedonensis</name>
    <dbReference type="NCBI Taxonomy" id="665038"/>
    <lineage>
        <taxon>Bacteria</taxon>
        <taxon>Pseudomonadati</taxon>
        <taxon>Pseudomonadota</taxon>
        <taxon>Alphaproteobacteria</taxon>
        <taxon>Hyphomicrobiales</taxon>
        <taxon>Stappiaceae</taxon>
        <taxon>Breoghania</taxon>
    </lineage>
</organism>
<dbReference type="InterPro" id="IPR055348">
    <property type="entry name" value="DctQ"/>
</dbReference>
<comment type="function">
    <text evidence="9">Part of the tripartite ATP-independent periplasmic (TRAP) transport system.</text>
</comment>
<keyword evidence="2 9" id="KW-0813">Transport</keyword>
<evidence type="ECO:0000256" key="7">
    <source>
        <dbReference type="ARBA" id="ARBA00023136"/>
    </source>
</evidence>
<evidence type="ECO:0000256" key="3">
    <source>
        <dbReference type="ARBA" id="ARBA00022475"/>
    </source>
</evidence>
<comment type="subunit">
    <text evidence="9">The complex comprises the extracytoplasmic solute receptor protein and the two transmembrane proteins.</text>
</comment>
<keyword evidence="6 9" id="KW-1133">Transmembrane helix</keyword>
<feature type="transmembrane region" description="Helical" evidence="9">
    <location>
        <begin position="7"/>
        <end position="28"/>
    </location>
</feature>
<reference evidence="11 12" key="1">
    <citation type="submission" date="2018-04" db="EMBL/GenBank/DDBJ databases">
        <title>Genomic Encyclopedia of Archaeal and Bacterial Type Strains, Phase II (KMG-II): from individual species to whole genera.</title>
        <authorList>
            <person name="Goeker M."/>
        </authorList>
    </citation>
    <scope>NUCLEOTIDE SEQUENCE [LARGE SCALE GENOMIC DNA]</scope>
    <source>
        <strain evidence="11 12">DSM 23382</strain>
    </source>
</reference>
<comment type="similarity">
    <text evidence="8 9">Belongs to the TRAP transporter small permease family.</text>
</comment>
<keyword evidence="12" id="KW-1185">Reference proteome</keyword>
<keyword evidence="3" id="KW-1003">Cell membrane</keyword>
<evidence type="ECO:0000256" key="1">
    <source>
        <dbReference type="ARBA" id="ARBA00004429"/>
    </source>
</evidence>
<dbReference type="Pfam" id="PF04290">
    <property type="entry name" value="DctQ"/>
    <property type="match status" value="1"/>
</dbReference>
<feature type="transmembrane region" description="Helical" evidence="9">
    <location>
        <begin position="82"/>
        <end position="103"/>
    </location>
</feature>
<dbReference type="GO" id="GO:0022857">
    <property type="term" value="F:transmembrane transporter activity"/>
    <property type="evidence" value="ECO:0007669"/>
    <property type="project" value="UniProtKB-UniRule"/>
</dbReference>
<name>A0A2T5V6D3_9HYPH</name>
<evidence type="ECO:0000256" key="2">
    <source>
        <dbReference type="ARBA" id="ARBA00022448"/>
    </source>
</evidence>
<dbReference type="EMBL" id="QAYG01000007">
    <property type="protein sequence ID" value="PTW59313.1"/>
    <property type="molecule type" value="Genomic_DNA"/>
</dbReference>
<evidence type="ECO:0000256" key="4">
    <source>
        <dbReference type="ARBA" id="ARBA00022519"/>
    </source>
</evidence>
<feature type="domain" description="Tripartite ATP-independent periplasmic transporters DctQ component" evidence="10">
    <location>
        <begin position="19"/>
        <end position="147"/>
    </location>
</feature>
<evidence type="ECO:0000256" key="6">
    <source>
        <dbReference type="ARBA" id="ARBA00022989"/>
    </source>
</evidence>
<sequence>MKLISNIAAWIFGAGLVGLALFVTADVIARKFFGLSFEGADELGGYVLAVGAALAFLVALVVRAHMRIDVIYARLPVAPRAVLDWVSLFTLTCMAGLMVWLGWKMLRDSMAYHSSAPTPWATPLAWPQGVWLSALALFFLITAGSLIIATRDLVRGRWREVNARFGSSAEKDELDAELADLKRRR</sequence>
<evidence type="ECO:0000313" key="11">
    <source>
        <dbReference type="EMBL" id="PTW59313.1"/>
    </source>
</evidence>
<dbReference type="PANTHER" id="PTHR35011">
    <property type="entry name" value="2,3-DIKETO-L-GULONATE TRAP TRANSPORTER SMALL PERMEASE PROTEIN YIAM"/>
    <property type="match status" value="1"/>
</dbReference>
<evidence type="ECO:0000256" key="9">
    <source>
        <dbReference type="RuleBase" id="RU369079"/>
    </source>
</evidence>
<evidence type="ECO:0000256" key="5">
    <source>
        <dbReference type="ARBA" id="ARBA00022692"/>
    </source>
</evidence>